<dbReference type="InterPro" id="IPR029058">
    <property type="entry name" value="AB_hydrolase_fold"/>
</dbReference>
<accession>A0A1I0JD94</accession>
<sequence length="266" mass="29733">MRHFEVKIGDLEAKLEAFLHEKSSSWPSYDHRPCIVICPGGGYGFLSDREMDPVSLEWLAQGYQVFVMHYSVAKKAVNDQPLKEIAEAIGTIRSNANEWGIDSDKIAVLGFSAGAHLSLSLGTMYDSDILTKGVNYRPDALILCYPVVSAGQFVHCGSFENLTGGKDQDKWEKYSLEKKINSKTPPCFIWHTLNDELVPVQNTMLLVDSLIEHGVMFELHIYPSGAHGLSMCTGEVCRPGAQVDKHPGTWFSLSCEWLNQLFDFKK</sequence>
<dbReference type="SUPFAM" id="SSF53474">
    <property type="entry name" value="alpha/beta-Hydrolases"/>
    <property type="match status" value="1"/>
</dbReference>
<evidence type="ECO:0000259" key="2">
    <source>
        <dbReference type="Pfam" id="PF20434"/>
    </source>
</evidence>
<protein>
    <submittedName>
        <fullName evidence="3">Prolyl oligopeptidase family protein</fullName>
    </submittedName>
</protein>
<reference evidence="3 4" key="1">
    <citation type="submission" date="2016-10" db="EMBL/GenBank/DDBJ databases">
        <authorList>
            <person name="Varghese N."/>
            <person name="Submissions S."/>
        </authorList>
    </citation>
    <scope>NUCLEOTIDE SEQUENCE [LARGE SCALE GENOMIC DNA]</scope>
    <source>
        <strain evidence="3 4">NLAE-zl-C196</strain>
    </source>
</reference>
<keyword evidence="1" id="KW-0378">Hydrolase</keyword>
<evidence type="ECO:0000256" key="1">
    <source>
        <dbReference type="ARBA" id="ARBA00022801"/>
    </source>
</evidence>
<organism evidence="3 4">
    <name type="scientific">Enterocloster clostridioformis</name>
    <dbReference type="NCBI Taxonomy" id="1531"/>
    <lineage>
        <taxon>Bacteria</taxon>
        <taxon>Bacillati</taxon>
        <taxon>Bacillota</taxon>
        <taxon>Clostridia</taxon>
        <taxon>Lachnospirales</taxon>
        <taxon>Lachnospiraceae</taxon>
        <taxon>Enterocloster</taxon>
    </lineage>
</organism>
<gene>
    <name evidence="3" type="ORF">SAMN05216521_10559</name>
</gene>
<name>A0A1I0JD94_9FIRM</name>
<dbReference type="GO" id="GO:0016787">
    <property type="term" value="F:hydrolase activity"/>
    <property type="evidence" value="ECO:0007669"/>
    <property type="project" value="UniProtKB-KW"/>
</dbReference>
<dbReference type="AlphaFoldDB" id="A0A1I0JD94"/>
<dbReference type="PANTHER" id="PTHR48081">
    <property type="entry name" value="AB HYDROLASE SUPERFAMILY PROTEIN C4A8.06C"/>
    <property type="match status" value="1"/>
</dbReference>
<dbReference type="EMBL" id="FOIO01000055">
    <property type="protein sequence ID" value="SEU08058.1"/>
    <property type="molecule type" value="Genomic_DNA"/>
</dbReference>
<dbReference type="Gene3D" id="3.40.50.1820">
    <property type="entry name" value="alpha/beta hydrolase"/>
    <property type="match status" value="1"/>
</dbReference>
<proteinExistence type="predicted"/>
<evidence type="ECO:0000313" key="3">
    <source>
        <dbReference type="EMBL" id="SEU08058.1"/>
    </source>
</evidence>
<feature type="domain" description="BD-FAE-like" evidence="2">
    <location>
        <begin position="31"/>
        <end position="209"/>
    </location>
</feature>
<dbReference type="Pfam" id="PF20434">
    <property type="entry name" value="BD-FAE"/>
    <property type="match status" value="1"/>
</dbReference>
<dbReference type="RefSeq" id="WP_074663871.1">
    <property type="nucleotide sequence ID" value="NZ_FOIO01000055.1"/>
</dbReference>
<comment type="caution">
    <text evidence="3">The sequence shown here is derived from an EMBL/GenBank/DDBJ whole genome shotgun (WGS) entry which is preliminary data.</text>
</comment>
<dbReference type="Proteomes" id="UP000182121">
    <property type="component" value="Unassembled WGS sequence"/>
</dbReference>
<dbReference type="PANTHER" id="PTHR48081:SF6">
    <property type="entry name" value="PEPTIDASE S9 PROLYL OLIGOPEPTIDASE CATALYTIC DOMAIN-CONTAINING PROTEIN"/>
    <property type="match status" value="1"/>
</dbReference>
<dbReference type="InterPro" id="IPR050300">
    <property type="entry name" value="GDXG_lipolytic_enzyme"/>
</dbReference>
<dbReference type="InterPro" id="IPR049492">
    <property type="entry name" value="BD-FAE-like_dom"/>
</dbReference>
<evidence type="ECO:0000313" key="4">
    <source>
        <dbReference type="Proteomes" id="UP000182121"/>
    </source>
</evidence>